<keyword evidence="2" id="KW-0808">Transferase</keyword>
<dbReference type="Pfam" id="PF00535">
    <property type="entry name" value="Glycos_transf_2"/>
    <property type="match status" value="1"/>
</dbReference>
<dbReference type="InterPro" id="IPR029044">
    <property type="entry name" value="Nucleotide-diphossugar_trans"/>
</dbReference>
<evidence type="ECO:0000313" key="3">
    <source>
        <dbReference type="Proteomes" id="UP000092634"/>
    </source>
</evidence>
<dbReference type="AlphaFoldDB" id="A0A1E8PVI2"/>
<protein>
    <submittedName>
        <fullName evidence="2">Glycosyl transferase family 2</fullName>
    </submittedName>
</protein>
<proteinExistence type="predicted"/>
<dbReference type="GO" id="GO:0016740">
    <property type="term" value="F:transferase activity"/>
    <property type="evidence" value="ECO:0007669"/>
    <property type="project" value="UniProtKB-KW"/>
</dbReference>
<reference evidence="2 3" key="1">
    <citation type="submission" date="2016-10" db="EMBL/GenBank/DDBJ databases">
        <title>Updated version of Genome Assembly of Janthinobacterium lividum ERGS5:01.</title>
        <authorList>
            <person name="Kumar R."/>
            <person name="Acharya V."/>
            <person name="Singh D."/>
        </authorList>
    </citation>
    <scope>NUCLEOTIDE SEQUENCE [LARGE SCALE GENOMIC DNA]</scope>
    <source>
        <strain evidence="2 3">ERGS5:01</strain>
    </source>
</reference>
<dbReference type="Gene3D" id="3.90.550.10">
    <property type="entry name" value="Spore Coat Polysaccharide Biosynthesis Protein SpsA, Chain A"/>
    <property type="match status" value="1"/>
</dbReference>
<dbReference type="InterPro" id="IPR001173">
    <property type="entry name" value="Glyco_trans_2-like"/>
</dbReference>
<dbReference type="CDD" id="cd04196">
    <property type="entry name" value="GT_2_like_d"/>
    <property type="match status" value="1"/>
</dbReference>
<dbReference type="EMBL" id="MAQB02000001">
    <property type="protein sequence ID" value="OFJ50221.1"/>
    <property type="molecule type" value="Genomic_DNA"/>
</dbReference>
<comment type="caution">
    <text evidence="2">The sequence shown here is derived from an EMBL/GenBank/DDBJ whole genome shotgun (WGS) entry which is preliminary data.</text>
</comment>
<dbReference type="SUPFAM" id="SSF53448">
    <property type="entry name" value="Nucleotide-diphospho-sugar transferases"/>
    <property type="match status" value="1"/>
</dbReference>
<organism evidence="2 3">
    <name type="scientific">Janthinobacterium lividum</name>
    <dbReference type="NCBI Taxonomy" id="29581"/>
    <lineage>
        <taxon>Bacteria</taxon>
        <taxon>Pseudomonadati</taxon>
        <taxon>Pseudomonadota</taxon>
        <taxon>Betaproteobacteria</taxon>
        <taxon>Burkholderiales</taxon>
        <taxon>Oxalobacteraceae</taxon>
        <taxon>Janthinobacterium</taxon>
    </lineage>
</organism>
<name>A0A1E8PVI2_9BURK</name>
<sequence>MTAASSNVAILLCTFHGQHFLADQLESIDTQIFPNWRIWASDDGSQDDTHIILEAYQRKWGSDRLCIQRGPALGFVRNFLSLTCDQAIEADYYAWSDQDDIWEADKLQRALDCLGRVPAGVPALYCSRTRLVNAENQEIGLSACFSKAVSFANALMQSIGGGNTMVFNNAARKLLREAGPDVEVISHDSWAYMVVSGCGGEVHYDPYPSLRYRQHSANLVGANLKWRAKLDRIRRLWQGWFRDWNDRNILSLHRLDRHLTPENQHVLHLFSKARKKWILPRLLGLKRAGIYRQTFGGNVGLFFAAIFKKI</sequence>
<dbReference type="Proteomes" id="UP000092634">
    <property type="component" value="Unassembled WGS sequence"/>
</dbReference>
<evidence type="ECO:0000259" key="1">
    <source>
        <dbReference type="Pfam" id="PF00535"/>
    </source>
</evidence>
<feature type="domain" description="Glycosyltransferase 2-like" evidence="1">
    <location>
        <begin position="10"/>
        <end position="116"/>
    </location>
</feature>
<accession>A0A1E8PVI2</accession>
<evidence type="ECO:0000313" key="2">
    <source>
        <dbReference type="EMBL" id="OFJ50221.1"/>
    </source>
</evidence>
<gene>
    <name evidence="2" type="ORF">BA896_012320</name>
</gene>